<dbReference type="RefSeq" id="WP_170882944.1">
    <property type="nucleotide sequence ID" value="NZ_JABEYA020000007.1"/>
</dbReference>
<sequence length="472" mass="53182">MTLGGTNLIVLAFTFLSAAIPSIYFYLRSASVTQLHSQVLKQLQKEKKRLSLAPFFSKDSALPNYDYIKSKLTNISVDDDAYFNVFAVCVGGCAEYYEHLNIATQTDIKKRIHSQLSSELSPYLMGLLEDKYHILVFSQAEPWTQQQQSAQKERVEMALPQSIDVKESGRVLDYSLTSITFSNKQFSQKDQGLLRRLKFGLKQAQRTTTHYYPHEESAYQDHLTLRKVTESLKNGLSVMHPAFSWNGQPVKSGLNQSNVVLWSMDWKWPALPSYSNASIREIVSKTPRLNYKLTMEMLKSLSREGAEIKEACLSLPISINDLSFDAFYDDFSSITQEMRGLGVSLVLLLSIPTGTVITANVTEMMNKLRALGVEFATEVLGDGYGNLSELCKLPFSYFKVSGDYISKSVKDSVSYEVMRFLIRTCEQQNMTLWVTDVETASELKVLPAKGCLIVQGTQLGRVSGLRSLPIFR</sequence>
<proteinExistence type="predicted"/>
<dbReference type="Proteomes" id="UP001238540">
    <property type="component" value="Unassembled WGS sequence"/>
</dbReference>
<reference evidence="4" key="1">
    <citation type="journal article" date="2019" name="Int. J. Syst. Evol. Microbiol.">
        <title>The Global Catalogue of Microorganisms (GCM) 10K type strain sequencing project: providing services to taxonomists for standard genome sequencing and annotation.</title>
        <authorList>
            <consortium name="The Broad Institute Genomics Platform"/>
            <consortium name="The Broad Institute Genome Sequencing Center for Infectious Disease"/>
            <person name="Wu L."/>
            <person name="Ma J."/>
        </authorList>
    </citation>
    <scope>NUCLEOTIDE SEQUENCE [LARGE SCALE GENOMIC DNA]</scope>
    <source>
        <strain evidence="4">CECT 7398</strain>
    </source>
</reference>
<evidence type="ECO:0000256" key="1">
    <source>
        <dbReference type="SAM" id="Phobius"/>
    </source>
</evidence>
<dbReference type="PROSITE" id="PS50883">
    <property type="entry name" value="EAL"/>
    <property type="match status" value="1"/>
</dbReference>
<keyword evidence="1" id="KW-1133">Transmembrane helix</keyword>
<organism evidence="3 4">
    <name type="scientific">Vibrio ostreicida</name>
    <dbReference type="NCBI Taxonomy" id="526588"/>
    <lineage>
        <taxon>Bacteria</taxon>
        <taxon>Pseudomonadati</taxon>
        <taxon>Pseudomonadota</taxon>
        <taxon>Gammaproteobacteria</taxon>
        <taxon>Vibrionales</taxon>
        <taxon>Vibrionaceae</taxon>
        <taxon>Vibrio</taxon>
    </lineage>
</organism>
<evidence type="ECO:0000259" key="2">
    <source>
        <dbReference type="PROSITE" id="PS50883"/>
    </source>
</evidence>
<dbReference type="InterPro" id="IPR035919">
    <property type="entry name" value="EAL_sf"/>
</dbReference>
<dbReference type="SMART" id="SM00052">
    <property type="entry name" value="EAL"/>
    <property type="match status" value="1"/>
</dbReference>
<feature type="domain" description="EAL" evidence="2">
    <location>
        <begin position="225"/>
        <end position="472"/>
    </location>
</feature>
<dbReference type="Gene3D" id="3.20.20.450">
    <property type="entry name" value="EAL domain"/>
    <property type="match status" value="1"/>
</dbReference>
<evidence type="ECO:0000313" key="4">
    <source>
        <dbReference type="Proteomes" id="UP001238540"/>
    </source>
</evidence>
<dbReference type="PANTHER" id="PTHR44757:SF2">
    <property type="entry name" value="BIOFILM ARCHITECTURE MAINTENANCE PROTEIN MBAA"/>
    <property type="match status" value="1"/>
</dbReference>
<dbReference type="EMBL" id="JAUFQC010000001">
    <property type="protein sequence ID" value="MDN3609703.1"/>
    <property type="molecule type" value="Genomic_DNA"/>
</dbReference>
<gene>
    <name evidence="3" type="ORF">QWZ16_08305</name>
</gene>
<dbReference type="InterPro" id="IPR001633">
    <property type="entry name" value="EAL_dom"/>
</dbReference>
<feature type="transmembrane region" description="Helical" evidence="1">
    <location>
        <begin position="341"/>
        <end position="361"/>
    </location>
</feature>
<evidence type="ECO:0000313" key="3">
    <source>
        <dbReference type="EMBL" id="MDN3609703.1"/>
    </source>
</evidence>
<protein>
    <submittedName>
        <fullName evidence="3">EAL domain-containing protein</fullName>
    </submittedName>
</protein>
<dbReference type="SUPFAM" id="SSF141868">
    <property type="entry name" value="EAL domain-like"/>
    <property type="match status" value="1"/>
</dbReference>
<keyword evidence="4" id="KW-1185">Reference proteome</keyword>
<dbReference type="InterPro" id="IPR052155">
    <property type="entry name" value="Biofilm_reg_signaling"/>
</dbReference>
<keyword evidence="1" id="KW-0812">Transmembrane</keyword>
<dbReference type="PANTHER" id="PTHR44757">
    <property type="entry name" value="DIGUANYLATE CYCLASE DGCP"/>
    <property type="match status" value="1"/>
</dbReference>
<comment type="caution">
    <text evidence="3">The sequence shown here is derived from an EMBL/GenBank/DDBJ whole genome shotgun (WGS) entry which is preliminary data.</text>
</comment>
<name>A0ABT8BSR1_9VIBR</name>
<keyword evidence="1" id="KW-0472">Membrane</keyword>
<dbReference type="Pfam" id="PF00563">
    <property type="entry name" value="EAL"/>
    <property type="match status" value="1"/>
</dbReference>
<accession>A0ABT8BSR1</accession>